<keyword evidence="6" id="KW-0067">ATP-binding</keyword>
<feature type="domain" description="DNA mismatch repair proteins mutS family" evidence="13">
    <location>
        <begin position="861"/>
        <end position="877"/>
    </location>
</feature>
<dbReference type="EMBL" id="CP058609">
    <property type="protein sequence ID" value="QLG73515.1"/>
    <property type="molecule type" value="Genomic_DNA"/>
</dbReference>
<organism evidence="14 15">
    <name type="scientific">Zygotorulaspora mrakii</name>
    <name type="common">Zygosaccharomyces mrakii</name>
    <dbReference type="NCBI Taxonomy" id="42260"/>
    <lineage>
        <taxon>Eukaryota</taxon>
        <taxon>Fungi</taxon>
        <taxon>Dikarya</taxon>
        <taxon>Ascomycota</taxon>
        <taxon>Saccharomycotina</taxon>
        <taxon>Saccharomycetes</taxon>
        <taxon>Saccharomycetales</taxon>
        <taxon>Saccharomycetaceae</taxon>
        <taxon>Zygotorulaspora</taxon>
    </lineage>
</organism>
<dbReference type="InterPro" id="IPR045076">
    <property type="entry name" value="MutS"/>
</dbReference>
<dbReference type="Pfam" id="PF05190">
    <property type="entry name" value="MutS_IV"/>
    <property type="match status" value="1"/>
</dbReference>
<dbReference type="InterPro" id="IPR036187">
    <property type="entry name" value="DNA_mismatch_repair_MutS_sf"/>
</dbReference>
<keyword evidence="15" id="KW-1185">Reference proteome</keyword>
<dbReference type="FunFam" id="3.40.50.300:FF:002852">
    <property type="entry name" value="Mismatch repair protein"/>
    <property type="match status" value="1"/>
</dbReference>
<dbReference type="OrthoDB" id="121051at2759"/>
<evidence type="ECO:0000313" key="14">
    <source>
        <dbReference type="EMBL" id="QLG73515.1"/>
    </source>
</evidence>
<dbReference type="Proteomes" id="UP000509704">
    <property type="component" value="Chromosome 6"/>
</dbReference>
<dbReference type="SUPFAM" id="SSF55271">
    <property type="entry name" value="DNA repair protein MutS, domain I"/>
    <property type="match status" value="1"/>
</dbReference>
<dbReference type="Gene3D" id="3.40.1170.10">
    <property type="entry name" value="DNA repair protein MutS, domain I"/>
    <property type="match status" value="1"/>
</dbReference>
<evidence type="ECO:0000256" key="4">
    <source>
        <dbReference type="ARBA" id="ARBA00022741"/>
    </source>
</evidence>
<sequence length="1022" mass="116493">MAGQPSISKFFKQVKINEYKTTVDVKNSAGRIRSELDSNADKMANEGGINPQTTLKDNIPQDATIKDCNMSNKNQAREHVIVDVDDSEEEGHSTAFQRKRTLPNSFDTAAYSNNVIIKPKRQTTVNKFKDMKLTPLDQQIKELKESHLDKLLVVRVGYKYKCFAQDAVIASQILQIKLIAGKLTFDNSNPQDEEFRQFAYCSFPDTRLNVHLERLVHHDLKVGVVEQSETTAIKKYSKDKNKSNVFQRNVTNTFSKATYGINNTFSPRSGPILGENNSIWALSATVGPEKSRSYALISVNFSKGEVVYDSFQETSSSLEKLITRLSYLEPKEVVSDGQFTIDITQCLRKRKCIIHESISNVTPNLQISETCEKLKMNEHQLKMVDLLYHYIKSYGNEQILLLSSTYKPFVSNTHMLLTSNTIQSLDIFSNEGGKGSLFWVLDHTRTSFGSRELKEWISKPLVNRSDIEDRLDAIQCIKGQINNLFFESLNRVLKSSPDLLRTLNRIAYGNTSRKEVYYFLKQLALFANHFETHANFLHHQLESSDGKIRKNSRLLTRILTEMRDYSKNSKVTHFLSMINVSAILEKDMEKQISEYFNLNNYDHSETLIQRQRQISAVKEELMDELVSIRKLLRRPHMDYKDAVDYLIEVRNTQIKDLPSDWVKVNDTKMVSRFHTPTTSRLVEKLQYHKDLLLHEADEEFHRFLSRIKKEYSNLRSYLQNYAVYDAILSLAATSCNQGYVRPVFTSKKQCIKSSNARNPVIESLDVSYVPNDINMNEEDGKVLVLTGPNMGGKSSYVRKVALLVILAQIGSFVPADYFEVSIFDSMFTRIGAYDDILRGQSTFKVEMLDIMRILEGFSKTSLLLLDEVGRGTSTEDGKAIAFSLLKYFIGRLDCPLILFTTHYPSLAGLSSTLLKNYYMDYEEQRTAGESWSSVVFLYKLRPGTARNSFGMNVAKLAGIDKNIINTAFTVSECMRKESISSEKMALSFQMKKVMSSNASSNEKLVKLLHVGKQENNNAAGCS</sequence>
<dbReference type="Gene3D" id="1.10.1420.10">
    <property type="match status" value="2"/>
</dbReference>
<accession>A0A7H9B4A4</accession>
<proteinExistence type="inferred from homology"/>
<dbReference type="InterPro" id="IPR007695">
    <property type="entry name" value="DNA_mismatch_repair_MutS-lik_N"/>
</dbReference>
<dbReference type="PANTHER" id="PTHR11361:SF122">
    <property type="entry name" value="DNA MISMATCH REPAIR PROTEIN MSH3"/>
    <property type="match status" value="1"/>
</dbReference>
<evidence type="ECO:0000256" key="7">
    <source>
        <dbReference type="ARBA" id="ARBA00023125"/>
    </source>
</evidence>
<keyword evidence="8 12" id="KW-0234">DNA repair</keyword>
<dbReference type="AlphaFoldDB" id="A0A7H9B4A4"/>
<dbReference type="SUPFAM" id="SSF53150">
    <property type="entry name" value="DNA repair protein MutS, domain II"/>
    <property type="match status" value="1"/>
</dbReference>
<keyword evidence="7 12" id="KW-0238">DNA-binding</keyword>
<dbReference type="InterPro" id="IPR007860">
    <property type="entry name" value="DNA_mmatch_repair_MutS_con_dom"/>
</dbReference>
<evidence type="ECO:0000259" key="13">
    <source>
        <dbReference type="PROSITE" id="PS00486"/>
    </source>
</evidence>
<dbReference type="GeneID" id="59237275"/>
<dbReference type="InterPro" id="IPR007861">
    <property type="entry name" value="DNA_mismatch_repair_MutS_clamp"/>
</dbReference>
<dbReference type="Pfam" id="PF05188">
    <property type="entry name" value="MutS_II"/>
    <property type="match status" value="1"/>
</dbReference>
<keyword evidence="4 12" id="KW-0547">Nucleotide-binding</keyword>
<dbReference type="InterPro" id="IPR007696">
    <property type="entry name" value="DNA_mismatch_repair_MutS_core"/>
</dbReference>
<dbReference type="GO" id="GO:0006298">
    <property type="term" value="P:mismatch repair"/>
    <property type="evidence" value="ECO:0007669"/>
    <property type="project" value="InterPro"/>
</dbReference>
<dbReference type="InterPro" id="IPR000432">
    <property type="entry name" value="DNA_mismatch_repair_MutS_C"/>
</dbReference>
<dbReference type="GO" id="GO:0005524">
    <property type="term" value="F:ATP binding"/>
    <property type="evidence" value="ECO:0007669"/>
    <property type="project" value="UniProtKB-KW"/>
</dbReference>
<dbReference type="Gene3D" id="3.40.50.300">
    <property type="entry name" value="P-loop containing nucleotide triphosphate hydrolases"/>
    <property type="match status" value="1"/>
</dbReference>
<evidence type="ECO:0000256" key="2">
    <source>
        <dbReference type="ARBA" id="ARBA00007094"/>
    </source>
</evidence>
<dbReference type="InterPro" id="IPR016151">
    <property type="entry name" value="DNA_mismatch_repair_MutS_N"/>
</dbReference>
<dbReference type="SUPFAM" id="SSF48334">
    <property type="entry name" value="DNA repair protein MutS, domain III"/>
    <property type="match status" value="1"/>
</dbReference>
<evidence type="ECO:0000256" key="9">
    <source>
        <dbReference type="ARBA" id="ARBA00023242"/>
    </source>
</evidence>
<reference evidence="14 15" key="1">
    <citation type="submission" date="2020-07" db="EMBL/GenBank/DDBJ databases">
        <title>The yeast mating-type switching endonuclease HO is a domesticated member of an unorthodox homing genetic element family.</title>
        <authorList>
            <person name="Coughlan A.Y."/>
            <person name="Lombardi L."/>
            <person name="Braun-Galleani S."/>
            <person name="Martos A.R."/>
            <person name="Galeote V."/>
            <person name="Bigey F."/>
            <person name="Dequin S."/>
            <person name="Byrne K.P."/>
            <person name="Wolfe K.H."/>
        </authorList>
    </citation>
    <scope>NUCLEOTIDE SEQUENCE [LARGE SCALE GENOMIC DNA]</scope>
    <source>
        <strain evidence="14 15">NRRL Y-6702</strain>
    </source>
</reference>
<name>A0A7H9B4A4_ZYGMR</name>
<evidence type="ECO:0000256" key="8">
    <source>
        <dbReference type="ARBA" id="ARBA00023204"/>
    </source>
</evidence>
<dbReference type="InterPro" id="IPR036678">
    <property type="entry name" value="MutS_con_dom_sf"/>
</dbReference>
<keyword evidence="9" id="KW-0539">Nucleus</keyword>
<evidence type="ECO:0000256" key="11">
    <source>
        <dbReference type="ARBA" id="ARBA00073774"/>
    </source>
</evidence>
<dbReference type="GO" id="GO:0030983">
    <property type="term" value="F:mismatched DNA binding"/>
    <property type="evidence" value="ECO:0007669"/>
    <property type="project" value="InterPro"/>
</dbReference>
<dbReference type="InterPro" id="IPR027417">
    <property type="entry name" value="P-loop_NTPase"/>
</dbReference>
<protein>
    <recommendedName>
        <fullName evidence="3 11">DNA mismatch repair protein MSH3</fullName>
    </recommendedName>
    <alternativeName>
        <fullName evidence="3 11">DNA mismatch repair protein MSH3</fullName>
    </alternativeName>
    <alternativeName>
        <fullName evidence="10">MutS protein homolog 3</fullName>
    </alternativeName>
</protein>
<dbReference type="GO" id="GO:0005634">
    <property type="term" value="C:nucleus"/>
    <property type="evidence" value="ECO:0007669"/>
    <property type="project" value="UniProtKB-SubCell"/>
</dbReference>
<gene>
    <name evidence="14" type="ORF">HG535_0F00250</name>
</gene>
<dbReference type="Pfam" id="PF01624">
    <property type="entry name" value="MutS_I"/>
    <property type="match status" value="1"/>
</dbReference>
<evidence type="ECO:0000256" key="3">
    <source>
        <dbReference type="ARBA" id="ARBA00022151"/>
    </source>
</evidence>
<keyword evidence="5 12" id="KW-0227">DNA damage</keyword>
<comment type="similarity">
    <text evidence="2">Belongs to the DNA mismatch repair MutS family. MSH3 subfamily.</text>
</comment>
<dbReference type="SMART" id="SM00534">
    <property type="entry name" value="MUTSac"/>
    <property type="match status" value="1"/>
</dbReference>
<dbReference type="GO" id="GO:0006312">
    <property type="term" value="P:mitotic recombination"/>
    <property type="evidence" value="ECO:0007669"/>
    <property type="project" value="TreeGrafter"/>
</dbReference>
<dbReference type="RefSeq" id="XP_037145242.1">
    <property type="nucleotide sequence ID" value="XM_037289347.1"/>
</dbReference>
<comment type="function">
    <text evidence="12">Component of the post-replicative DNA mismatch repair system (MMR).</text>
</comment>
<dbReference type="SMART" id="SM00533">
    <property type="entry name" value="MUTSd"/>
    <property type="match status" value="1"/>
</dbReference>
<dbReference type="GO" id="GO:0140664">
    <property type="term" value="F:ATP-dependent DNA damage sensor activity"/>
    <property type="evidence" value="ECO:0007669"/>
    <property type="project" value="InterPro"/>
</dbReference>
<dbReference type="InterPro" id="IPR017261">
    <property type="entry name" value="DNA_mismatch_repair_MutS/MSH"/>
</dbReference>
<dbReference type="KEGG" id="zmk:HG535_0F00250"/>
<dbReference type="Pfam" id="PF05192">
    <property type="entry name" value="MutS_III"/>
    <property type="match status" value="1"/>
</dbReference>
<evidence type="ECO:0000256" key="6">
    <source>
        <dbReference type="ARBA" id="ARBA00022840"/>
    </source>
</evidence>
<evidence type="ECO:0000256" key="5">
    <source>
        <dbReference type="ARBA" id="ARBA00022763"/>
    </source>
</evidence>
<evidence type="ECO:0000313" key="15">
    <source>
        <dbReference type="Proteomes" id="UP000509704"/>
    </source>
</evidence>
<dbReference type="PIRSF" id="PIRSF037677">
    <property type="entry name" value="DNA_mis_repair_Msh6"/>
    <property type="match status" value="1"/>
</dbReference>
<evidence type="ECO:0000256" key="12">
    <source>
        <dbReference type="RuleBase" id="RU003756"/>
    </source>
</evidence>
<dbReference type="Gene3D" id="3.30.420.110">
    <property type="entry name" value="MutS, connector domain"/>
    <property type="match status" value="1"/>
</dbReference>
<dbReference type="PROSITE" id="PS00486">
    <property type="entry name" value="DNA_MISMATCH_REPAIR_2"/>
    <property type="match status" value="1"/>
</dbReference>
<comment type="subcellular location">
    <subcellularLocation>
        <location evidence="1">Nucleus</location>
    </subcellularLocation>
</comment>
<dbReference type="SUPFAM" id="SSF52540">
    <property type="entry name" value="P-loop containing nucleoside triphosphate hydrolases"/>
    <property type="match status" value="1"/>
</dbReference>
<evidence type="ECO:0000256" key="10">
    <source>
        <dbReference type="ARBA" id="ARBA00029792"/>
    </source>
</evidence>
<dbReference type="PANTHER" id="PTHR11361">
    <property type="entry name" value="DNA MISMATCH REPAIR PROTEIN MUTS FAMILY MEMBER"/>
    <property type="match status" value="1"/>
</dbReference>
<dbReference type="Pfam" id="PF00488">
    <property type="entry name" value="MutS_V"/>
    <property type="match status" value="1"/>
</dbReference>
<evidence type="ECO:0000256" key="1">
    <source>
        <dbReference type="ARBA" id="ARBA00004123"/>
    </source>
</evidence>